<accession>A0ABQ3LS80</accession>
<sequence>MQASPAKHAVPRPWLSVILPVYRGEEWLERTLSSIAADSDPGIEVVVIDSSPDDGSMAIIRRFADRLNFRFVDPDGIDGCSPKTNLGVRHASARHVTWLCQDDLWLPGRAAAVRRWITGRPDAALHLAPTAIIDKDDKVRGIWRCPLADGEAPVERSALLEKLLVQNFVAVVSPVIRRDAWLACGGLDLDLWYTGDWDLWIKLALHGEVLYHDTVTAAFRIHGSSATTTGSRAASNFKAQHRIVVERHIAAIPQGRRAQVRRLANASIAVNSALADAANGQLRALGAALLSVLRLGPVGAGRYIHRSRIIERVLPRLRAKSAGVL</sequence>
<evidence type="ECO:0000259" key="1">
    <source>
        <dbReference type="Pfam" id="PF00535"/>
    </source>
</evidence>
<reference evidence="3" key="1">
    <citation type="journal article" date="2019" name="Int. J. Syst. Evol. Microbiol.">
        <title>The Global Catalogue of Microorganisms (GCM) 10K type strain sequencing project: providing services to taxonomists for standard genome sequencing and annotation.</title>
        <authorList>
            <consortium name="The Broad Institute Genomics Platform"/>
            <consortium name="The Broad Institute Genome Sequencing Center for Infectious Disease"/>
            <person name="Wu L."/>
            <person name="Ma J."/>
        </authorList>
    </citation>
    <scope>NUCLEOTIDE SEQUENCE [LARGE SCALE GENOMIC DNA]</scope>
    <source>
        <strain evidence="3">CGMCC 1.8957</strain>
    </source>
</reference>
<comment type="caution">
    <text evidence="2">The sequence shown here is derived from an EMBL/GenBank/DDBJ whole genome shotgun (WGS) entry which is preliminary data.</text>
</comment>
<evidence type="ECO:0000313" key="3">
    <source>
        <dbReference type="Proteomes" id="UP000652430"/>
    </source>
</evidence>
<proteinExistence type="predicted"/>
<dbReference type="PANTHER" id="PTHR43685">
    <property type="entry name" value="GLYCOSYLTRANSFERASE"/>
    <property type="match status" value="1"/>
</dbReference>
<dbReference type="Gene3D" id="3.90.550.10">
    <property type="entry name" value="Spore Coat Polysaccharide Biosynthesis Protein SpsA, Chain A"/>
    <property type="match status" value="1"/>
</dbReference>
<dbReference type="Proteomes" id="UP000652430">
    <property type="component" value="Unassembled WGS sequence"/>
</dbReference>
<dbReference type="SUPFAM" id="SSF53448">
    <property type="entry name" value="Nucleotide-diphospho-sugar transferases"/>
    <property type="match status" value="1"/>
</dbReference>
<protein>
    <recommendedName>
        <fullName evidence="1">Glycosyltransferase 2-like domain-containing protein</fullName>
    </recommendedName>
</protein>
<dbReference type="InterPro" id="IPR029044">
    <property type="entry name" value="Nucleotide-diphossugar_trans"/>
</dbReference>
<feature type="domain" description="Glycosyltransferase 2-like" evidence="1">
    <location>
        <begin position="16"/>
        <end position="131"/>
    </location>
</feature>
<organism evidence="2 3">
    <name type="scientific">Sphingomonas glacialis</name>
    <dbReference type="NCBI Taxonomy" id="658225"/>
    <lineage>
        <taxon>Bacteria</taxon>
        <taxon>Pseudomonadati</taxon>
        <taxon>Pseudomonadota</taxon>
        <taxon>Alphaproteobacteria</taxon>
        <taxon>Sphingomonadales</taxon>
        <taxon>Sphingomonadaceae</taxon>
        <taxon>Sphingomonas</taxon>
    </lineage>
</organism>
<dbReference type="PANTHER" id="PTHR43685:SF2">
    <property type="entry name" value="GLYCOSYLTRANSFERASE 2-LIKE DOMAIN-CONTAINING PROTEIN"/>
    <property type="match status" value="1"/>
</dbReference>
<evidence type="ECO:0000313" key="2">
    <source>
        <dbReference type="EMBL" id="GHH21727.1"/>
    </source>
</evidence>
<dbReference type="RefSeq" id="WP_229839443.1">
    <property type="nucleotide sequence ID" value="NZ_BNAQ01000005.1"/>
</dbReference>
<dbReference type="Pfam" id="PF00535">
    <property type="entry name" value="Glycos_transf_2"/>
    <property type="match status" value="1"/>
</dbReference>
<gene>
    <name evidence="2" type="ORF">GCM10008023_30790</name>
</gene>
<dbReference type="EMBL" id="BNAQ01000005">
    <property type="protein sequence ID" value="GHH21727.1"/>
    <property type="molecule type" value="Genomic_DNA"/>
</dbReference>
<dbReference type="InterPro" id="IPR001173">
    <property type="entry name" value="Glyco_trans_2-like"/>
</dbReference>
<dbReference type="InterPro" id="IPR050834">
    <property type="entry name" value="Glycosyltransf_2"/>
</dbReference>
<name>A0ABQ3LS80_9SPHN</name>
<keyword evidence="3" id="KW-1185">Reference proteome</keyword>